<evidence type="ECO:0000256" key="3">
    <source>
        <dbReference type="ARBA" id="ARBA00022475"/>
    </source>
</evidence>
<evidence type="ECO:0000256" key="6">
    <source>
        <dbReference type="ARBA" id="ARBA00023136"/>
    </source>
</evidence>
<sequence>MVLAGAGAVLIAVAVSTTLLPAMMGFAGEWLCPKPGSRAARRERATQQPDHGGRRPSGERWGRAAVRRPMPTLLAVLVGLLAVAVRARDLQLALPDNGSAAVDGTRRKAYDVVSEKFGPSFNGPLLILADTSHTDDPGRVQPLSPRS</sequence>
<dbReference type="GO" id="GO:0005886">
    <property type="term" value="C:plasma membrane"/>
    <property type="evidence" value="ECO:0007669"/>
    <property type="project" value="UniProtKB-SubCell"/>
</dbReference>
<dbReference type="GeneID" id="91459820"/>
<evidence type="ECO:0000256" key="4">
    <source>
        <dbReference type="ARBA" id="ARBA00022692"/>
    </source>
</evidence>
<dbReference type="InterPro" id="IPR050545">
    <property type="entry name" value="Mycobact_MmpL"/>
</dbReference>
<dbReference type="KEGG" id="sgf:HEP81_00148"/>
<name>A0A7H1PR05_9ACTN</name>
<feature type="compositionally biased region" description="Basic and acidic residues" evidence="7">
    <location>
        <begin position="40"/>
        <end position="62"/>
    </location>
</feature>
<protein>
    <submittedName>
        <fullName evidence="9">Membrane transport protein</fullName>
    </submittedName>
</protein>
<feature type="domain" description="Membrane transport protein MMPL" evidence="8">
    <location>
        <begin position="4"/>
        <end position="71"/>
    </location>
</feature>
<proteinExistence type="inferred from homology"/>
<reference evidence="9 10" key="1">
    <citation type="submission" date="2020-04" db="EMBL/GenBank/DDBJ databases">
        <title>Characterization and engineering of Streptomyces griseofuscus DSM40191 as a potential heterologous host for expression of BGCs.</title>
        <authorList>
            <person name="Gren T."/>
            <person name="Whitford C.M."/>
            <person name="Mohite O.S."/>
            <person name="Joergensen T.S."/>
            <person name="Nielsen J.B."/>
            <person name="Lee S.Y."/>
            <person name="Weber T."/>
        </authorList>
    </citation>
    <scope>NUCLEOTIDE SEQUENCE [LARGE SCALE GENOMIC DNA]</scope>
    <source>
        <strain evidence="9 10">DSM 40191</strain>
    </source>
</reference>
<dbReference type="Pfam" id="PF03176">
    <property type="entry name" value="MMPL"/>
    <property type="match status" value="1"/>
</dbReference>
<dbReference type="AlphaFoldDB" id="A0A7H1PR05"/>
<evidence type="ECO:0000313" key="9">
    <source>
        <dbReference type="EMBL" id="QNT90485.1"/>
    </source>
</evidence>
<evidence type="ECO:0000256" key="5">
    <source>
        <dbReference type="ARBA" id="ARBA00022989"/>
    </source>
</evidence>
<keyword evidence="3" id="KW-1003">Cell membrane</keyword>
<dbReference type="PANTHER" id="PTHR33406:SF11">
    <property type="entry name" value="MEMBRANE PROTEIN SCO6666-RELATED"/>
    <property type="match status" value="1"/>
</dbReference>
<comment type="similarity">
    <text evidence="2">Belongs to the resistance-nodulation-cell division (RND) (TC 2.A.6) family. MmpL subfamily.</text>
</comment>
<keyword evidence="6" id="KW-0472">Membrane</keyword>
<dbReference type="PANTHER" id="PTHR33406">
    <property type="entry name" value="MEMBRANE PROTEIN MJ1562-RELATED"/>
    <property type="match status" value="1"/>
</dbReference>
<gene>
    <name evidence="9" type="ORF">HEP81_00148</name>
</gene>
<evidence type="ECO:0000256" key="1">
    <source>
        <dbReference type="ARBA" id="ARBA00004651"/>
    </source>
</evidence>
<dbReference type="Proteomes" id="UP000516422">
    <property type="component" value="Chromosome"/>
</dbReference>
<accession>A0A7H1PR05</accession>
<dbReference type="EMBL" id="CP051006">
    <property type="protein sequence ID" value="QNT90485.1"/>
    <property type="molecule type" value="Genomic_DNA"/>
</dbReference>
<evidence type="ECO:0000313" key="10">
    <source>
        <dbReference type="Proteomes" id="UP000516422"/>
    </source>
</evidence>
<evidence type="ECO:0000256" key="2">
    <source>
        <dbReference type="ARBA" id="ARBA00010157"/>
    </source>
</evidence>
<keyword evidence="4" id="KW-0812">Transmembrane</keyword>
<evidence type="ECO:0000259" key="8">
    <source>
        <dbReference type="Pfam" id="PF03176"/>
    </source>
</evidence>
<evidence type="ECO:0000256" key="7">
    <source>
        <dbReference type="SAM" id="MobiDB-lite"/>
    </source>
</evidence>
<organism evidence="9 10">
    <name type="scientific">Streptomyces griseofuscus</name>
    <dbReference type="NCBI Taxonomy" id="146922"/>
    <lineage>
        <taxon>Bacteria</taxon>
        <taxon>Bacillati</taxon>
        <taxon>Actinomycetota</taxon>
        <taxon>Actinomycetes</taxon>
        <taxon>Kitasatosporales</taxon>
        <taxon>Streptomycetaceae</taxon>
        <taxon>Streptomyces</taxon>
    </lineage>
</organism>
<dbReference type="RefSeq" id="WP_157854635.1">
    <property type="nucleotide sequence ID" value="NZ_CP051006.1"/>
</dbReference>
<keyword evidence="5" id="KW-1133">Transmembrane helix</keyword>
<dbReference type="InterPro" id="IPR004869">
    <property type="entry name" value="MMPL_dom"/>
</dbReference>
<comment type="subcellular location">
    <subcellularLocation>
        <location evidence="1">Cell membrane</location>
        <topology evidence="1">Multi-pass membrane protein</topology>
    </subcellularLocation>
</comment>
<feature type="region of interest" description="Disordered" evidence="7">
    <location>
        <begin position="37"/>
        <end position="64"/>
    </location>
</feature>